<dbReference type="PANTHER" id="PTHR37850">
    <property type="entry name" value="STRU PROTEIN"/>
    <property type="match status" value="1"/>
</dbReference>
<dbReference type="OrthoDB" id="9777844at2"/>
<gene>
    <name evidence="2" type="ORF">SAMN02746098_03449</name>
</gene>
<dbReference type="Proteomes" id="UP000183954">
    <property type="component" value="Unassembled WGS sequence"/>
</dbReference>
<organism evidence="2 3">
    <name type="scientific">Desulfosporosinus lacus DSM 15449</name>
    <dbReference type="NCBI Taxonomy" id="1121420"/>
    <lineage>
        <taxon>Bacteria</taxon>
        <taxon>Bacillati</taxon>
        <taxon>Bacillota</taxon>
        <taxon>Clostridia</taxon>
        <taxon>Eubacteriales</taxon>
        <taxon>Desulfitobacteriaceae</taxon>
        <taxon>Desulfosporosinus</taxon>
    </lineage>
</organism>
<evidence type="ECO:0000313" key="2">
    <source>
        <dbReference type="EMBL" id="SHI25620.1"/>
    </source>
</evidence>
<evidence type="ECO:0000313" key="3">
    <source>
        <dbReference type="Proteomes" id="UP000183954"/>
    </source>
</evidence>
<accession>A0A1M5ZN13</accession>
<dbReference type="Gene3D" id="3.40.50.720">
    <property type="entry name" value="NAD(P)-binding Rossmann-like Domain"/>
    <property type="match status" value="1"/>
</dbReference>
<dbReference type="STRING" id="1121420.SAMN02746098_03449"/>
<evidence type="ECO:0000259" key="1">
    <source>
        <dbReference type="Pfam" id="PF21135"/>
    </source>
</evidence>
<reference evidence="3" key="1">
    <citation type="submission" date="2016-11" db="EMBL/GenBank/DDBJ databases">
        <authorList>
            <person name="Varghese N."/>
            <person name="Submissions S."/>
        </authorList>
    </citation>
    <scope>NUCLEOTIDE SEQUENCE [LARGE SCALE GENOMIC DNA]</scope>
    <source>
        <strain evidence="3">DSM 15449</strain>
    </source>
</reference>
<dbReference type="AlphaFoldDB" id="A0A1M5ZN13"/>
<dbReference type="RefSeq" id="WP_073030949.1">
    <property type="nucleotide sequence ID" value="NZ_FQXJ01000013.1"/>
</dbReference>
<dbReference type="SUPFAM" id="SSF51735">
    <property type="entry name" value="NAD(P)-binding Rossmann-fold domains"/>
    <property type="match status" value="1"/>
</dbReference>
<feature type="domain" description="Oxidoreductase DRL-like catalytic" evidence="1">
    <location>
        <begin position="254"/>
        <end position="360"/>
    </location>
</feature>
<protein>
    <submittedName>
        <fullName evidence="2">Predicted homoserine dehydrogenase, contains C-terminal SAF domain</fullName>
    </submittedName>
</protein>
<dbReference type="InterPro" id="IPR036291">
    <property type="entry name" value="NAD(P)-bd_dom_sf"/>
</dbReference>
<proteinExistence type="predicted"/>
<name>A0A1M5ZN13_9FIRM</name>
<dbReference type="InterPro" id="IPR048423">
    <property type="entry name" value="DRL_cat"/>
</dbReference>
<dbReference type="EMBL" id="FQXJ01000013">
    <property type="protein sequence ID" value="SHI25620.1"/>
    <property type="molecule type" value="Genomic_DNA"/>
</dbReference>
<keyword evidence="3" id="KW-1185">Reference proteome</keyword>
<dbReference type="Pfam" id="PF21135">
    <property type="entry name" value="DRL_cat"/>
    <property type="match status" value="2"/>
</dbReference>
<feature type="domain" description="Oxidoreductase DRL-like catalytic" evidence="1">
    <location>
        <begin position="157"/>
        <end position="197"/>
    </location>
</feature>
<sequence length="470" mass="51673">MFYHHLLEKFAKQSHVKVGLIGGGNYGTAIVTQSLFNKYLTVNIVADQNIENAKNSYREANIPDEEICMCNTLSEAKAAIEQGKYVVTSSPDIIFQLDIDVVAEATGNPEAGAHHAKLALENMKHMVMITKETDSVIGPVLHEMFKQKGLVYTPVDGDQPAILMQLVEWARLIGLEIVSAGKSRDGEYIYDEREGTVTHPEDVKKGIPDPVVVKISQEDAKYLEFIPEGKGEEYLQKRRKILSELPQTAGFDYCEIVMIANATGLVPDVENLHQGSLRVNEVPIVYCSTENGGIFAGEGRIDIITCLRRKEEASMGGGVYLVVKSKNAYSQNILTSKGLIGNYDNSVAVICHPYHLCGVESSTSLMSAAMLGVDTGAREYKHSFDLVRRAVRDLPAGTLCGNDRDRNMSSFIAPAAVKSGTNPIPAHLLNGNKLKMDVKAGSVITYDMVQEPESSVLWDLRGKQEKFFLE</sequence>
<dbReference type="PANTHER" id="PTHR37850:SF2">
    <property type="entry name" value="SAF DOMAIN PROTEIN"/>
    <property type="match status" value="1"/>
</dbReference>